<proteinExistence type="predicted"/>
<evidence type="ECO:0000313" key="2">
    <source>
        <dbReference type="EMBL" id="CAL4115837.1"/>
    </source>
</evidence>
<feature type="compositionally biased region" description="Basic and acidic residues" evidence="1">
    <location>
        <begin position="189"/>
        <end position="198"/>
    </location>
</feature>
<feature type="compositionally biased region" description="Basic and acidic residues" evidence="1">
    <location>
        <begin position="266"/>
        <end position="282"/>
    </location>
</feature>
<keyword evidence="3" id="KW-1185">Reference proteome</keyword>
<dbReference type="PANTHER" id="PTHR21838:SF2">
    <property type="entry name" value="COILED-COIL DOMAIN-CONTAINING PROTEIN 137"/>
    <property type="match status" value="1"/>
</dbReference>
<dbReference type="PANTHER" id="PTHR21838">
    <property type="entry name" value="COILED-COIL DOMAIN-CONTAINING PROTEIN 137"/>
    <property type="match status" value="1"/>
</dbReference>
<dbReference type="AlphaFoldDB" id="A0AAV2R5H8"/>
<name>A0AAV2R5H8_MEGNR</name>
<accession>A0AAV2R5H8</accession>
<evidence type="ECO:0000313" key="3">
    <source>
        <dbReference type="Proteomes" id="UP001497623"/>
    </source>
</evidence>
<reference evidence="2 3" key="1">
    <citation type="submission" date="2024-05" db="EMBL/GenBank/DDBJ databases">
        <authorList>
            <person name="Wallberg A."/>
        </authorList>
    </citation>
    <scope>NUCLEOTIDE SEQUENCE [LARGE SCALE GENOMIC DNA]</scope>
</reference>
<feature type="compositionally biased region" description="Basic residues" evidence="1">
    <location>
        <begin position="283"/>
        <end position="294"/>
    </location>
</feature>
<evidence type="ECO:0000256" key="1">
    <source>
        <dbReference type="SAM" id="MobiDB-lite"/>
    </source>
</evidence>
<organism evidence="2 3">
    <name type="scientific">Meganyctiphanes norvegica</name>
    <name type="common">Northern krill</name>
    <name type="synonym">Thysanopoda norvegica</name>
    <dbReference type="NCBI Taxonomy" id="48144"/>
    <lineage>
        <taxon>Eukaryota</taxon>
        <taxon>Metazoa</taxon>
        <taxon>Ecdysozoa</taxon>
        <taxon>Arthropoda</taxon>
        <taxon>Crustacea</taxon>
        <taxon>Multicrustacea</taxon>
        <taxon>Malacostraca</taxon>
        <taxon>Eumalacostraca</taxon>
        <taxon>Eucarida</taxon>
        <taxon>Euphausiacea</taxon>
        <taxon>Euphausiidae</taxon>
        <taxon>Meganyctiphanes</taxon>
    </lineage>
</organism>
<feature type="compositionally biased region" description="Basic and acidic residues" evidence="1">
    <location>
        <begin position="13"/>
        <end position="38"/>
    </location>
</feature>
<feature type="compositionally biased region" description="Basic residues" evidence="1">
    <location>
        <begin position="170"/>
        <end position="188"/>
    </location>
</feature>
<feature type="compositionally biased region" description="Basic residues" evidence="1">
    <location>
        <begin position="1"/>
        <end position="12"/>
    </location>
</feature>
<dbReference type="Proteomes" id="UP001497623">
    <property type="component" value="Unassembled WGS sequence"/>
</dbReference>
<sequence>MGRKIPAKKHRTVKDPYEQQARRFDKIRNKVNQRPREVDDQELPKCIQDIANFQKGGHETSFKKKKNKTKLLDSSKFVDLEDDQPGMIRPLKMIPRLLQNPKESDEKFLFRVNAATKSMLKEAEYEDKFNVEVSRDEWGTVVSTKKREKIDPLIKYDEKKAKKDLERAEKKKLKRKEREMKKKMKRKGVKSDDENDFDHLKDNIEFGDIVHEPPKLETYKLTKKAKMHDEKSKMDGFLFMKTLKGESKSNSKENGHKIKPSMSRQRQLEEERRRVVDAYRDLKKNKKHNIPAPY</sequence>
<feature type="region of interest" description="Disordered" evidence="1">
    <location>
        <begin position="244"/>
        <end position="294"/>
    </location>
</feature>
<gene>
    <name evidence="2" type="ORF">MNOR_LOCUS20772</name>
</gene>
<feature type="region of interest" description="Disordered" evidence="1">
    <location>
        <begin position="1"/>
        <end position="42"/>
    </location>
</feature>
<dbReference type="InterPro" id="IPR026680">
    <property type="entry name" value="CCDC137"/>
</dbReference>
<dbReference type="GO" id="GO:0005634">
    <property type="term" value="C:nucleus"/>
    <property type="evidence" value="ECO:0007669"/>
    <property type="project" value="TreeGrafter"/>
</dbReference>
<feature type="region of interest" description="Disordered" evidence="1">
    <location>
        <begin position="167"/>
        <end position="198"/>
    </location>
</feature>
<dbReference type="EMBL" id="CAXKWB010016271">
    <property type="protein sequence ID" value="CAL4115837.1"/>
    <property type="molecule type" value="Genomic_DNA"/>
</dbReference>
<protein>
    <submittedName>
        <fullName evidence="2">Uncharacterized protein</fullName>
    </submittedName>
</protein>
<feature type="compositionally biased region" description="Basic and acidic residues" evidence="1">
    <location>
        <begin position="244"/>
        <end position="256"/>
    </location>
</feature>
<comment type="caution">
    <text evidence="2">The sequence shown here is derived from an EMBL/GenBank/DDBJ whole genome shotgun (WGS) entry which is preliminary data.</text>
</comment>